<organism evidence="2 3">
    <name type="scientific">Symbiodinium pilosum</name>
    <name type="common">Dinoflagellate</name>
    <dbReference type="NCBI Taxonomy" id="2952"/>
    <lineage>
        <taxon>Eukaryota</taxon>
        <taxon>Sar</taxon>
        <taxon>Alveolata</taxon>
        <taxon>Dinophyceae</taxon>
        <taxon>Suessiales</taxon>
        <taxon>Symbiodiniaceae</taxon>
        <taxon>Symbiodinium</taxon>
    </lineage>
</organism>
<accession>A0A812YDB3</accession>
<dbReference type="OrthoDB" id="432278at2759"/>
<feature type="compositionally biased region" description="Basic and acidic residues" evidence="1">
    <location>
        <begin position="1"/>
        <end position="20"/>
    </location>
</feature>
<dbReference type="Proteomes" id="UP000649617">
    <property type="component" value="Unassembled WGS sequence"/>
</dbReference>
<feature type="compositionally biased region" description="Low complexity" evidence="1">
    <location>
        <begin position="199"/>
        <end position="223"/>
    </location>
</feature>
<feature type="region of interest" description="Disordered" evidence="1">
    <location>
        <begin position="174"/>
        <end position="274"/>
    </location>
</feature>
<keyword evidence="3" id="KW-1185">Reference proteome</keyword>
<evidence type="ECO:0000256" key="1">
    <source>
        <dbReference type="SAM" id="MobiDB-lite"/>
    </source>
</evidence>
<evidence type="ECO:0000313" key="2">
    <source>
        <dbReference type="EMBL" id="CAE7782411.1"/>
    </source>
</evidence>
<feature type="compositionally biased region" description="Basic and acidic residues" evidence="1">
    <location>
        <begin position="298"/>
        <end position="310"/>
    </location>
</feature>
<dbReference type="EMBL" id="CAJNIZ010048104">
    <property type="protein sequence ID" value="CAE7782411.1"/>
    <property type="molecule type" value="Genomic_DNA"/>
</dbReference>
<comment type="caution">
    <text evidence="2">The sequence shown here is derived from an EMBL/GenBank/DDBJ whole genome shotgun (WGS) entry which is preliminary data.</text>
</comment>
<protein>
    <submittedName>
        <fullName evidence="2">Uncharacterized protein</fullName>
    </submittedName>
</protein>
<gene>
    <name evidence="2" type="ORF">SPIL2461_LOCUS23278</name>
</gene>
<name>A0A812YDB3_SYMPI</name>
<proteinExistence type="predicted"/>
<feature type="region of interest" description="Disordered" evidence="1">
    <location>
        <begin position="291"/>
        <end position="331"/>
    </location>
</feature>
<evidence type="ECO:0000313" key="3">
    <source>
        <dbReference type="Proteomes" id="UP000649617"/>
    </source>
</evidence>
<reference evidence="2" key="1">
    <citation type="submission" date="2021-02" db="EMBL/GenBank/DDBJ databases">
        <authorList>
            <person name="Dougan E. K."/>
            <person name="Rhodes N."/>
            <person name="Thang M."/>
            <person name="Chan C."/>
        </authorList>
    </citation>
    <scope>NUCLEOTIDE SEQUENCE</scope>
</reference>
<feature type="region of interest" description="Disordered" evidence="1">
    <location>
        <begin position="1"/>
        <end position="85"/>
    </location>
</feature>
<dbReference type="AlphaFoldDB" id="A0A812YDB3"/>
<feature type="compositionally biased region" description="Basic and acidic residues" evidence="1">
    <location>
        <begin position="58"/>
        <end position="85"/>
    </location>
</feature>
<sequence length="369" mass="40339">MSAEEVCRRELAEHLADERSQTPVSEPRLRNGQKASGARNELERLQLRNQLMAEELEEHEKEAKRSHDTKRAEPARIRGKSQSEDGRLQDLCQELAEAAAARWTREERRLEQEVSEAEESDAIMMKSMRQKLETLNERNEMLKQELRIEEAKTQSKTLSLEAAVGQLRAELKCWGAGSPTSPTSLPGFRRASNVSEVWSGRTSESSSGSRGSQASHGSHGSGARLRVRKASRRPTTTFRPLQQLVAAEKAVTEHDGPAEATEAANPTMPSLHSLRSSVSGLMDDALLRVGELLQDAGEEPRVSKTGREPSELPQDGSSPEPSGLSDMWKASSRESASAALAHFGALLQQQVSSAAELAATAMPSVSSRT</sequence>